<reference evidence="1 2" key="1">
    <citation type="submission" date="2023-05" db="EMBL/GenBank/DDBJ databases">
        <title>Novel species of genus Flectobacillus isolated from stream in China.</title>
        <authorList>
            <person name="Lu H."/>
        </authorList>
    </citation>
    <scope>NUCLEOTIDE SEQUENCE [LARGE SCALE GENOMIC DNA]</scope>
    <source>
        <strain evidence="1 2">KCTC 42575</strain>
    </source>
</reference>
<dbReference type="Proteomes" id="UP001236507">
    <property type="component" value="Unassembled WGS sequence"/>
</dbReference>
<evidence type="ECO:0000313" key="2">
    <source>
        <dbReference type="Proteomes" id="UP001236507"/>
    </source>
</evidence>
<name>A0ABT6Y938_9BACT</name>
<dbReference type="EMBL" id="JASHIF010000008">
    <property type="protein sequence ID" value="MDI9859633.1"/>
    <property type="molecule type" value="Genomic_DNA"/>
</dbReference>
<evidence type="ECO:0000313" key="1">
    <source>
        <dbReference type="EMBL" id="MDI9859633.1"/>
    </source>
</evidence>
<dbReference type="RefSeq" id="WP_283344537.1">
    <property type="nucleotide sequence ID" value="NZ_JASHIF010000008.1"/>
</dbReference>
<comment type="caution">
    <text evidence="1">The sequence shown here is derived from an EMBL/GenBank/DDBJ whole genome shotgun (WGS) entry which is preliminary data.</text>
</comment>
<keyword evidence="2" id="KW-1185">Reference proteome</keyword>
<accession>A0ABT6Y938</accession>
<organism evidence="1 2">
    <name type="scientific">Flectobacillus roseus</name>
    <dbReference type="NCBI Taxonomy" id="502259"/>
    <lineage>
        <taxon>Bacteria</taxon>
        <taxon>Pseudomonadati</taxon>
        <taxon>Bacteroidota</taxon>
        <taxon>Cytophagia</taxon>
        <taxon>Cytophagales</taxon>
        <taxon>Flectobacillaceae</taxon>
        <taxon>Flectobacillus</taxon>
    </lineage>
</organism>
<gene>
    <name evidence="1" type="ORF">QM524_10455</name>
</gene>
<sequence>MLEIELSKEKFYIPENWSEVPVKRLPKLLESVFVAQATPETYHQILRLTLGISDTTWGRFCYHYFRKDLPENTRKQNAEILHNLLMMVSWMWTEEMTTRPFDTVKVGTEEWVLFEENLTSMSFGELSDAYIHLLAFTKQLIEGDERLHHLIATICRPRKEGDYTQDTNWNGDHRIPYNAHAVKEMSKKVALLPEGTKVAIMVYFAGSVKQLFEQYDLMETGVESVGEDDYPGQGLIKNQHLLAEKGIFGNLDQTKQANIHDVFLFLEEHRKDMKAQAEIQKAE</sequence>
<protein>
    <submittedName>
        <fullName evidence="1">Uncharacterized protein</fullName>
    </submittedName>
</protein>
<proteinExistence type="predicted"/>